<comment type="similarity">
    <text evidence="2">Belongs to the small GTPase superfamily. Rho family.</text>
</comment>
<dbReference type="PROSITE" id="PS51420">
    <property type="entry name" value="RHO"/>
    <property type="match status" value="1"/>
</dbReference>
<sequence length="188" mass="21047">MEKISKKLVVIGDAMCGKTCLLSVICGKEFSEYYVSSFLETEVDGKQVELALWDTAGQEDCDRLRTLSYPDMNVILMCFSVDNPNSLENIPKKWVPEVKNFCPNVSIILVANKKDLRNNENIDKELARKLVRTEDGQAMAIRISTYEYLEYSAKTNDGVKELSQMASRAAVQKRRGASGKCSSGCKLL</sequence>
<keyword evidence="9" id="KW-0636">Prenylation</keyword>
<dbReference type="GO" id="GO:0003924">
    <property type="term" value="F:GTPase activity"/>
    <property type="evidence" value="ECO:0007669"/>
    <property type="project" value="InterPro"/>
</dbReference>
<organism evidence="10 11">
    <name type="scientific">Eleutherodactylus coqui</name>
    <name type="common">Puerto Rican coqui</name>
    <dbReference type="NCBI Taxonomy" id="57060"/>
    <lineage>
        <taxon>Eukaryota</taxon>
        <taxon>Metazoa</taxon>
        <taxon>Chordata</taxon>
        <taxon>Craniata</taxon>
        <taxon>Vertebrata</taxon>
        <taxon>Euteleostomi</taxon>
        <taxon>Amphibia</taxon>
        <taxon>Batrachia</taxon>
        <taxon>Anura</taxon>
        <taxon>Neobatrachia</taxon>
        <taxon>Hyloidea</taxon>
        <taxon>Eleutherodactylidae</taxon>
        <taxon>Eleutherodactylinae</taxon>
        <taxon>Eleutherodactylus</taxon>
        <taxon>Eleutherodactylus</taxon>
    </lineage>
</organism>
<evidence type="ECO:0000256" key="8">
    <source>
        <dbReference type="ARBA" id="ARBA00023288"/>
    </source>
</evidence>
<dbReference type="Gene3D" id="3.40.50.300">
    <property type="entry name" value="P-loop containing nucleotide triphosphate hydrolases"/>
    <property type="match status" value="1"/>
</dbReference>
<gene>
    <name evidence="10" type="ORF">GDO78_002139</name>
</gene>
<evidence type="ECO:0000256" key="9">
    <source>
        <dbReference type="ARBA" id="ARBA00023289"/>
    </source>
</evidence>
<keyword evidence="4" id="KW-0488">Methylation</keyword>
<accession>A0A8J6FVF1</accession>
<dbReference type="InterPro" id="IPR005225">
    <property type="entry name" value="Small_GTP-bd"/>
</dbReference>
<dbReference type="NCBIfam" id="TIGR00231">
    <property type="entry name" value="small_GTP"/>
    <property type="match status" value="1"/>
</dbReference>
<dbReference type="SMART" id="SM00175">
    <property type="entry name" value="RAB"/>
    <property type="match status" value="1"/>
</dbReference>
<dbReference type="AlphaFoldDB" id="A0A8J6FVF1"/>
<dbReference type="GO" id="GO:0007264">
    <property type="term" value="P:small GTPase-mediated signal transduction"/>
    <property type="evidence" value="ECO:0007669"/>
    <property type="project" value="InterPro"/>
</dbReference>
<dbReference type="Proteomes" id="UP000770717">
    <property type="component" value="Unassembled WGS sequence"/>
</dbReference>
<keyword evidence="7" id="KW-0472">Membrane</keyword>
<dbReference type="PROSITE" id="PS51421">
    <property type="entry name" value="RAS"/>
    <property type="match status" value="1"/>
</dbReference>
<keyword evidence="3" id="KW-1003">Cell membrane</keyword>
<keyword evidence="5" id="KW-0547">Nucleotide-binding</keyword>
<evidence type="ECO:0000256" key="1">
    <source>
        <dbReference type="ARBA" id="ARBA00004342"/>
    </source>
</evidence>
<keyword evidence="11" id="KW-1185">Reference proteome</keyword>
<dbReference type="SUPFAM" id="SSF52540">
    <property type="entry name" value="P-loop containing nucleoside triphosphate hydrolases"/>
    <property type="match status" value="1"/>
</dbReference>
<proteinExistence type="inferred from homology"/>
<comment type="caution">
    <text evidence="10">The sequence shown here is derived from an EMBL/GenBank/DDBJ whole genome shotgun (WGS) entry which is preliminary data.</text>
</comment>
<dbReference type="OrthoDB" id="8830751at2759"/>
<evidence type="ECO:0000313" key="10">
    <source>
        <dbReference type="EMBL" id="KAG9494638.1"/>
    </source>
</evidence>
<evidence type="ECO:0000256" key="6">
    <source>
        <dbReference type="ARBA" id="ARBA00023134"/>
    </source>
</evidence>
<evidence type="ECO:0000313" key="11">
    <source>
        <dbReference type="Proteomes" id="UP000770717"/>
    </source>
</evidence>
<comment type="subcellular location">
    <subcellularLocation>
        <location evidence="1">Cell membrane</location>
        <topology evidence="1">Lipid-anchor</topology>
        <orientation evidence="1">Cytoplasmic side</orientation>
    </subcellularLocation>
</comment>
<dbReference type="InterPro" id="IPR027417">
    <property type="entry name" value="P-loop_NTPase"/>
</dbReference>
<dbReference type="PRINTS" id="PR00449">
    <property type="entry name" value="RASTRNSFRMNG"/>
</dbReference>
<evidence type="ECO:0000256" key="2">
    <source>
        <dbReference type="ARBA" id="ARBA00010142"/>
    </source>
</evidence>
<dbReference type="Pfam" id="PF00071">
    <property type="entry name" value="Ras"/>
    <property type="match status" value="1"/>
</dbReference>
<reference evidence="10" key="1">
    <citation type="thesis" date="2020" institute="ProQuest LLC" country="789 East Eisenhower Parkway, Ann Arbor, MI, USA">
        <title>Comparative Genomics and Chromosome Evolution.</title>
        <authorList>
            <person name="Mudd A.B."/>
        </authorList>
    </citation>
    <scope>NUCLEOTIDE SEQUENCE</scope>
    <source>
        <strain evidence="10">HN-11 Male</strain>
        <tissue evidence="10">Kidney and liver</tissue>
    </source>
</reference>
<dbReference type="PANTHER" id="PTHR24072">
    <property type="entry name" value="RHO FAMILY GTPASE"/>
    <property type="match status" value="1"/>
</dbReference>
<dbReference type="EMBL" id="WNTK01000001">
    <property type="protein sequence ID" value="KAG9494638.1"/>
    <property type="molecule type" value="Genomic_DNA"/>
</dbReference>
<dbReference type="GO" id="GO:0005886">
    <property type="term" value="C:plasma membrane"/>
    <property type="evidence" value="ECO:0007669"/>
    <property type="project" value="UniProtKB-SubCell"/>
</dbReference>
<evidence type="ECO:0000256" key="7">
    <source>
        <dbReference type="ARBA" id="ARBA00023136"/>
    </source>
</evidence>
<keyword evidence="6" id="KW-0342">GTP-binding</keyword>
<dbReference type="SMART" id="SM00173">
    <property type="entry name" value="RAS"/>
    <property type="match status" value="1"/>
</dbReference>
<evidence type="ECO:0000256" key="3">
    <source>
        <dbReference type="ARBA" id="ARBA00022475"/>
    </source>
</evidence>
<dbReference type="InterPro" id="IPR001806">
    <property type="entry name" value="Small_GTPase"/>
</dbReference>
<dbReference type="GO" id="GO:0005525">
    <property type="term" value="F:GTP binding"/>
    <property type="evidence" value="ECO:0007669"/>
    <property type="project" value="UniProtKB-KW"/>
</dbReference>
<evidence type="ECO:0000256" key="5">
    <source>
        <dbReference type="ARBA" id="ARBA00022741"/>
    </source>
</evidence>
<evidence type="ECO:0000256" key="4">
    <source>
        <dbReference type="ARBA" id="ARBA00022481"/>
    </source>
</evidence>
<protein>
    <submittedName>
        <fullName evidence="10">Uncharacterized protein</fullName>
    </submittedName>
</protein>
<dbReference type="SMART" id="SM00174">
    <property type="entry name" value="RHO"/>
    <property type="match status" value="1"/>
</dbReference>
<dbReference type="FunFam" id="3.40.50.300:FF:000983">
    <property type="entry name" value="Rho family GTPase"/>
    <property type="match status" value="1"/>
</dbReference>
<name>A0A8J6FVF1_ELECQ</name>
<dbReference type="PROSITE" id="PS51419">
    <property type="entry name" value="RAB"/>
    <property type="match status" value="1"/>
</dbReference>
<dbReference type="InterPro" id="IPR003578">
    <property type="entry name" value="Small_GTPase_Rho"/>
</dbReference>
<keyword evidence="8" id="KW-0449">Lipoprotein</keyword>